<accession>A0AAD6D777</accession>
<dbReference type="Gene3D" id="1.25.40.20">
    <property type="entry name" value="Ankyrin repeat-containing domain"/>
    <property type="match status" value="1"/>
</dbReference>
<dbReference type="Proteomes" id="UP001220324">
    <property type="component" value="Unassembled WGS sequence"/>
</dbReference>
<proteinExistence type="predicted"/>
<evidence type="ECO:0000313" key="1">
    <source>
        <dbReference type="EMBL" id="KAJ5557106.1"/>
    </source>
</evidence>
<dbReference type="AlphaFoldDB" id="A0AAD6D777"/>
<organism evidence="1 2">
    <name type="scientific">Penicillium frequentans</name>
    <dbReference type="NCBI Taxonomy" id="3151616"/>
    <lineage>
        <taxon>Eukaryota</taxon>
        <taxon>Fungi</taxon>
        <taxon>Dikarya</taxon>
        <taxon>Ascomycota</taxon>
        <taxon>Pezizomycotina</taxon>
        <taxon>Eurotiomycetes</taxon>
        <taxon>Eurotiomycetidae</taxon>
        <taxon>Eurotiales</taxon>
        <taxon>Aspergillaceae</taxon>
        <taxon>Penicillium</taxon>
    </lineage>
</organism>
<comment type="caution">
    <text evidence="1">The sequence shown here is derived from an EMBL/GenBank/DDBJ whole genome shotgun (WGS) entry which is preliminary data.</text>
</comment>
<keyword evidence="2" id="KW-1185">Reference proteome</keyword>
<sequence>MDKSPLKPFNYDLVIPPKRKEDKDHDTIRHPDACWVFNKKPPLFWEPLSAHSIEIKHANMKAALLAGADPNEMDHEPDNRRSYGRPLHCVVHSNGPADFMKENVSLIKLLLEHGADPRLPGPKTAQAWASLGSPLFHVEQLATLPNQGLNELLECSFYQEAYQIMKKAADDLDCK</sequence>
<protein>
    <submittedName>
        <fullName evidence="1">Uncharacterized protein</fullName>
    </submittedName>
</protein>
<dbReference type="EMBL" id="JAQIZZ010000001">
    <property type="protein sequence ID" value="KAJ5557106.1"/>
    <property type="molecule type" value="Genomic_DNA"/>
</dbReference>
<gene>
    <name evidence="1" type="ORF">N7494_001021</name>
</gene>
<evidence type="ECO:0000313" key="2">
    <source>
        <dbReference type="Proteomes" id="UP001220324"/>
    </source>
</evidence>
<dbReference type="InterPro" id="IPR036770">
    <property type="entry name" value="Ankyrin_rpt-contain_sf"/>
</dbReference>
<name>A0AAD6D777_9EURO</name>
<reference evidence="1 2" key="1">
    <citation type="journal article" date="2023" name="IMA Fungus">
        <title>Comparative genomic study of the Penicillium genus elucidates a diverse pangenome and 15 lateral gene transfer events.</title>
        <authorList>
            <person name="Petersen C."/>
            <person name="Sorensen T."/>
            <person name="Nielsen M.R."/>
            <person name="Sondergaard T.E."/>
            <person name="Sorensen J.L."/>
            <person name="Fitzpatrick D.A."/>
            <person name="Frisvad J.C."/>
            <person name="Nielsen K.L."/>
        </authorList>
    </citation>
    <scope>NUCLEOTIDE SEQUENCE [LARGE SCALE GENOMIC DNA]</scope>
    <source>
        <strain evidence="1 2">IBT 35679</strain>
    </source>
</reference>